<dbReference type="AlphaFoldDB" id="A0A0A2MTQ4"/>
<feature type="chain" id="PRO_5001991944" description="Aminopeptidase" evidence="6">
    <location>
        <begin position="20"/>
        <end position="372"/>
    </location>
</feature>
<evidence type="ECO:0000256" key="5">
    <source>
        <dbReference type="PIRSR" id="PIRSR005700-1"/>
    </source>
</evidence>
<dbReference type="Proteomes" id="UP000030149">
    <property type="component" value="Unassembled WGS sequence"/>
</dbReference>
<dbReference type="GO" id="GO:0006508">
    <property type="term" value="P:proteolysis"/>
    <property type="evidence" value="ECO:0007669"/>
    <property type="project" value="UniProtKB-KW"/>
</dbReference>
<dbReference type="Gene3D" id="3.90.70.10">
    <property type="entry name" value="Cysteine proteinases"/>
    <property type="match status" value="1"/>
</dbReference>
<evidence type="ECO:0000256" key="3">
    <source>
        <dbReference type="ARBA" id="ARBA00022807"/>
    </source>
</evidence>
<dbReference type="STRING" id="1107311.Q767_10865"/>
<dbReference type="InterPro" id="IPR004134">
    <property type="entry name" value="Peptidase_C1B"/>
</dbReference>
<dbReference type="eggNOG" id="COG3579">
    <property type="taxonomic scope" value="Bacteria"/>
</dbReference>
<dbReference type="GO" id="GO:0043418">
    <property type="term" value="P:homocysteine catabolic process"/>
    <property type="evidence" value="ECO:0007669"/>
    <property type="project" value="TreeGrafter"/>
</dbReference>
<dbReference type="SUPFAM" id="SSF54001">
    <property type="entry name" value="Cysteine proteinases"/>
    <property type="match status" value="1"/>
</dbReference>
<dbReference type="InterPro" id="IPR038765">
    <property type="entry name" value="Papain-like_cys_pep_sf"/>
</dbReference>
<gene>
    <name evidence="8" type="ORF">Q767_10865</name>
</gene>
<dbReference type="RefSeq" id="WP_035630586.1">
    <property type="nucleotide sequence ID" value="NZ_AVCS01000013.1"/>
</dbReference>
<feature type="signal peptide" evidence="6">
    <location>
        <begin position="1"/>
        <end position="19"/>
    </location>
</feature>
<dbReference type="PROSITE" id="PS00139">
    <property type="entry name" value="THIOL_PROTEASE_CYS"/>
    <property type="match status" value="1"/>
</dbReference>
<keyword evidence="1 4" id="KW-0645">Protease</keyword>
<evidence type="ECO:0000313" key="9">
    <source>
        <dbReference type="Proteomes" id="UP000030149"/>
    </source>
</evidence>
<evidence type="ECO:0000259" key="7">
    <source>
        <dbReference type="Pfam" id="PF00112"/>
    </source>
</evidence>
<proteinExistence type="inferred from homology"/>
<keyword evidence="4 8" id="KW-0031">Aminopeptidase</keyword>
<dbReference type="GO" id="GO:0009636">
    <property type="term" value="P:response to toxic substance"/>
    <property type="evidence" value="ECO:0007669"/>
    <property type="project" value="TreeGrafter"/>
</dbReference>
<feature type="domain" description="Peptidase C1A papain C-terminal" evidence="7">
    <location>
        <begin position="34"/>
        <end position="76"/>
    </location>
</feature>
<name>A0A0A2MTQ4_9FLAO</name>
<feature type="active site" evidence="5">
    <location>
        <position position="44"/>
    </location>
</feature>
<evidence type="ECO:0000256" key="1">
    <source>
        <dbReference type="ARBA" id="ARBA00022670"/>
    </source>
</evidence>
<evidence type="ECO:0000313" key="8">
    <source>
        <dbReference type="EMBL" id="KGO95709.1"/>
    </source>
</evidence>
<comment type="similarity">
    <text evidence="4">Belongs to the peptidase C1 family.</text>
</comment>
<reference evidence="8 9" key="2">
    <citation type="journal article" date="2015" name="Stand. Genomic Sci.">
        <title>High quality draft genomic sequence of Flavobacterium enshiense DK69(T) and comparison among Flavobacterium genomes.</title>
        <authorList>
            <person name="Zeng Z."/>
            <person name="Chen C."/>
            <person name="Du H."/>
            <person name="Wang G."/>
            <person name="Li M."/>
        </authorList>
    </citation>
    <scope>NUCLEOTIDE SEQUENCE [LARGE SCALE GENOMIC DNA]</scope>
    <source>
        <strain evidence="8 9">DK69</strain>
    </source>
</reference>
<dbReference type="EMBL" id="JRLZ01000009">
    <property type="protein sequence ID" value="KGO95709.1"/>
    <property type="molecule type" value="Genomic_DNA"/>
</dbReference>
<feature type="active site" evidence="5">
    <location>
        <position position="305"/>
    </location>
</feature>
<accession>A0A0A2MTQ4</accession>
<evidence type="ECO:0000256" key="4">
    <source>
        <dbReference type="PIRNR" id="PIRNR005700"/>
    </source>
</evidence>
<dbReference type="GO" id="GO:0005737">
    <property type="term" value="C:cytoplasm"/>
    <property type="evidence" value="ECO:0007669"/>
    <property type="project" value="TreeGrafter"/>
</dbReference>
<dbReference type="Pfam" id="PF03051">
    <property type="entry name" value="Peptidase_C1_2"/>
    <property type="match status" value="1"/>
</dbReference>
<keyword evidence="3 4" id="KW-0788">Thiol protease</keyword>
<keyword evidence="6" id="KW-0732">Signal</keyword>
<protein>
    <recommendedName>
        <fullName evidence="4">Aminopeptidase</fullName>
    </recommendedName>
</protein>
<dbReference type="OrthoDB" id="9814054at2"/>
<feature type="active site" evidence="5">
    <location>
        <position position="326"/>
    </location>
</feature>
<dbReference type="GO" id="GO:0070005">
    <property type="term" value="F:cysteine-type aminopeptidase activity"/>
    <property type="evidence" value="ECO:0007669"/>
    <property type="project" value="InterPro"/>
</dbReference>
<dbReference type="PANTHER" id="PTHR10363:SF2">
    <property type="entry name" value="BLEOMYCIN HYDROLASE"/>
    <property type="match status" value="1"/>
</dbReference>
<dbReference type="Pfam" id="PF00112">
    <property type="entry name" value="Peptidase_C1"/>
    <property type="match status" value="1"/>
</dbReference>
<evidence type="ECO:0000256" key="6">
    <source>
        <dbReference type="SAM" id="SignalP"/>
    </source>
</evidence>
<keyword evidence="2 4" id="KW-0378">Hydrolase</keyword>
<comment type="caution">
    <text evidence="8">The sequence shown here is derived from an EMBL/GenBank/DDBJ whole genome shotgun (WGS) entry which is preliminary data.</text>
</comment>
<organism evidence="8 9">
    <name type="scientific">Flavobacterium enshiense DK69</name>
    <dbReference type="NCBI Taxonomy" id="1107311"/>
    <lineage>
        <taxon>Bacteria</taxon>
        <taxon>Pseudomonadati</taxon>
        <taxon>Bacteroidota</taxon>
        <taxon>Flavobacteriia</taxon>
        <taxon>Flavobacteriales</taxon>
        <taxon>Flavobacteriaceae</taxon>
        <taxon>Flavobacterium</taxon>
    </lineage>
</organism>
<sequence length="372" mass="41475">MKKIFVSAALLGLIFTANAQKYEFQTVSDLESLPVISQGQTGTCWSFSTTSFLESEIIRLTGKKIDLSEMYQVRNTYPKKAENYVMRQGKSQFGEGGLAHDVINSAADYGLVPNSVYSGLNGMSENHNHTEMVAVIESMLKTYVDNPAKKLSTTWKKAIDAMLDVYIGKNPSEFTFEGKKYTPQSFMAMAKINPKDYVTVTSFTHVPNYKSFILNIPDNFSNGSFYNLPLNEFMATIDNALANGYSVELDCDVSEPTFSGKSGVAVIPASDEDAKTILTEIKPEKNITPEFRQQEFENLTTTDDHLMHIVGKMKDQKGNIYYKVKNSWGTDEKRVANGGYVYMSVAYMKLKAISVLVHKDALQKNTAKNLGV</sequence>
<reference evidence="9" key="1">
    <citation type="submission" date="2013-09" db="EMBL/GenBank/DDBJ databases">
        <authorList>
            <person name="Zeng Z."/>
            <person name="Chen C."/>
        </authorList>
    </citation>
    <scope>NUCLEOTIDE SEQUENCE [LARGE SCALE GENOMIC DNA]</scope>
    <source>
        <strain evidence="9">DK69</strain>
    </source>
</reference>
<keyword evidence="9" id="KW-1185">Reference proteome</keyword>
<evidence type="ECO:0000256" key="2">
    <source>
        <dbReference type="ARBA" id="ARBA00022801"/>
    </source>
</evidence>
<dbReference type="InterPro" id="IPR000668">
    <property type="entry name" value="Peptidase_C1A_C"/>
</dbReference>
<dbReference type="InterPro" id="IPR000169">
    <property type="entry name" value="Pept_cys_AS"/>
</dbReference>
<dbReference type="PATRIC" id="fig|1107311.5.peg.700"/>
<dbReference type="PANTHER" id="PTHR10363">
    <property type="entry name" value="BLEOMYCIN HYDROLASE"/>
    <property type="match status" value="1"/>
</dbReference>
<dbReference type="PIRSF" id="PIRSF005700">
    <property type="entry name" value="PepC"/>
    <property type="match status" value="1"/>
</dbReference>